<dbReference type="EMBL" id="JAJSOF020000005">
    <property type="protein sequence ID" value="KAJ4448527.1"/>
    <property type="molecule type" value="Genomic_DNA"/>
</dbReference>
<organism evidence="1 2">
    <name type="scientific">Periplaneta americana</name>
    <name type="common">American cockroach</name>
    <name type="synonym">Blatta americana</name>
    <dbReference type="NCBI Taxonomy" id="6978"/>
    <lineage>
        <taxon>Eukaryota</taxon>
        <taxon>Metazoa</taxon>
        <taxon>Ecdysozoa</taxon>
        <taxon>Arthropoda</taxon>
        <taxon>Hexapoda</taxon>
        <taxon>Insecta</taxon>
        <taxon>Pterygota</taxon>
        <taxon>Neoptera</taxon>
        <taxon>Polyneoptera</taxon>
        <taxon>Dictyoptera</taxon>
        <taxon>Blattodea</taxon>
        <taxon>Blattoidea</taxon>
        <taxon>Blattidae</taxon>
        <taxon>Blattinae</taxon>
        <taxon>Periplaneta</taxon>
    </lineage>
</organism>
<dbReference type="PANTHER" id="PTHR47027">
    <property type="entry name" value="REVERSE TRANSCRIPTASE DOMAIN-CONTAINING PROTEIN"/>
    <property type="match status" value="1"/>
</dbReference>
<name>A0ABQ8TPJ1_PERAM</name>
<comment type="caution">
    <text evidence="1">The sequence shown here is derived from an EMBL/GenBank/DDBJ whole genome shotgun (WGS) entry which is preliminary data.</text>
</comment>
<accession>A0ABQ8TPJ1</accession>
<proteinExistence type="predicted"/>
<gene>
    <name evidence="1" type="ORF">ANN_10545</name>
</gene>
<sequence>MTCACCQHDPGSGQSCRSSVYERDISIRSCDGNGEVEELRAILGSKPSAFCSMMETMGDRTGGGRDQWRHLDPYKSGGCCSVALLSKNLKVRIYKTVILPVVLYGCETWTLTLREELRLRVFEKKVLRKIFGAKRDEVTGEWRKLHNTELHALYSSPDIIRNIKSRRLRWAGHVARMGESRNGYRVVSPPGQQAAVGIPEPEIYVACHSAGAIDSCTAGSSDTPMRDLDNSLTSSSVNSTQLGQTAQIYVMETQAILAFS</sequence>
<dbReference type="Proteomes" id="UP001148838">
    <property type="component" value="Unassembled WGS sequence"/>
</dbReference>
<keyword evidence="2" id="KW-1185">Reference proteome</keyword>
<evidence type="ECO:0000313" key="1">
    <source>
        <dbReference type="EMBL" id="KAJ4448527.1"/>
    </source>
</evidence>
<reference evidence="1 2" key="1">
    <citation type="journal article" date="2022" name="Allergy">
        <title>Genome assembly and annotation of Periplaneta americana reveal a comprehensive cockroach allergen profile.</title>
        <authorList>
            <person name="Wang L."/>
            <person name="Xiong Q."/>
            <person name="Saelim N."/>
            <person name="Wang L."/>
            <person name="Nong W."/>
            <person name="Wan A.T."/>
            <person name="Shi M."/>
            <person name="Liu X."/>
            <person name="Cao Q."/>
            <person name="Hui J.H.L."/>
            <person name="Sookrung N."/>
            <person name="Leung T.F."/>
            <person name="Tungtrongchitr A."/>
            <person name="Tsui S.K.W."/>
        </authorList>
    </citation>
    <scope>NUCLEOTIDE SEQUENCE [LARGE SCALE GENOMIC DNA]</scope>
    <source>
        <strain evidence="1">PWHHKU_190912</strain>
    </source>
</reference>
<protein>
    <submittedName>
        <fullName evidence="1">Uncharacterized protein</fullName>
    </submittedName>
</protein>
<dbReference type="PANTHER" id="PTHR47027:SF20">
    <property type="entry name" value="REVERSE TRANSCRIPTASE-LIKE PROTEIN WITH RNA-DIRECTED DNA POLYMERASE DOMAIN"/>
    <property type="match status" value="1"/>
</dbReference>
<evidence type="ECO:0000313" key="2">
    <source>
        <dbReference type="Proteomes" id="UP001148838"/>
    </source>
</evidence>